<dbReference type="PANTHER" id="PTHR41251:SF1">
    <property type="entry name" value="NON-HOMOLOGOUS END JOINING PROTEIN KU"/>
    <property type="match status" value="1"/>
</dbReference>
<feature type="compositionally biased region" description="Basic residues" evidence="4">
    <location>
        <begin position="374"/>
        <end position="383"/>
    </location>
</feature>
<dbReference type="PANTHER" id="PTHR41251">
    <property type="entry name" value="NON-HOMOLOGOUS END JOINING PROTEIN KU"/>
    <property type="match status" value="1"/>
</dbReference>
<dbReference type="AlphaFoldDB" id="A0A3A3ZAH2"/>
<dbReference type="GO" id="GO:0003690">
    <property type="term" value="F:double-stranded DNA binding"/>
    <property type="evidence" value="ECO:0007669"/>
    <property type="project" value="UniProtKB-UniRule"/>
</dbReference>
<comment type="function">
    <text evidence="3">With LigD forms a non-homologous end joining (NHEJ) DNA repair enzyme, which repairs dsDNA breaks with reduced fidelity. Binds linear dsDNA with 5'- and 3'- overhangs but not closed circular dsDNA nor ssDNA. Recruits and stimulates the ligase activity of LigD.</text>
</comment>
<dbReference type="EMBL" id="QZEZ01000001">
    <property type="protein sequence ID" value="RJK98086.1"/>
    <property type="molecule type" value="Genomic_DNA"/>
</dbReference>
<reference evidence="6 7" key="1">
    <citation type="submission" date="2018-09" db="EMBL/GenBank/DDBJ databases">
        <title>YIM 75000 draft genome.</title>
        <authorList>
            <person name="Tang S."/>
            <person name="Feng Y."/>
        </authorList>
    </citation>
    <scope>NUCLEOTIDE SEQUENCE [LARGE SCALE GENOMIC DNA]</scope>
    <source>
        <strain evidence="6 7">YIM 75000</strain>
    </source>
</reference>
<feature type="compositionally biased region" description="Low complexity" evidence="4">
    <location>
        <begin position="339"/>
        <end position="360"/>
    </location>
</feature>
<dbReference type="HAMAP" id="MF_01875">
    <property type="entry name" value="Prokaryotic_Ku"/>
    <property type="match status" value="1"/>
</dbReference>
<dbReference type="SMART" id="SM00559">
    <property type="entry name" value="Ku78"/>
    <property type="match status" value="1"/>
</dbReference>
<feature type="domain" description="Ku" evidence="5">
    <location>
        <begin position="52"/>
        <end position="180"/>
    </location>
</feature>
<dbReference type="GO" id="GO:0006303">
    <property type="term" value="P:double-strand break repair via nonhomologous end joining"/>
    <property type="evidence" value="ECO:0007669"/>
    <property type="project" value="UniProtKB-UniRule"/>
</dbReference>
<dbReference type="InterPro" id="IPR006164">
    <property type="entry name" value="DNA_bd_Ku70/Ku80"/>
</dbReference>
<feature type="compositionally biased region" description="Acidic residues" evidence="4">
    <location>
        <begin position="275"/>
        <end position="289"/>
    </location>
</feature>
<comment type="subunit">
    <text evidence="3">Homodimer. Interacts with LigD.</text>
</comment>
<evidence type="ECO:0000313" key="7">
    <source>
        <dbReference type="Proteomes" id="UP000265614"/>
    </source>
</evidence>
<dbReference type="CDD" id="cd00789">
    <property type="entry name" value="KU_like"/>
    <property type="match status" value="1"/>
</dbReference>
<dbReference type="SUPFAM" id="SSF100939">
    <property type="entry name" value="SPOC domain-like"/>
    <property type="match status" value="1"/>
</dbReference>
<feature type="region of interest" description="Disordered" evidence="4">
    <location>
        <begin position="261"/>
        <end position="383"/>
    </location>
</feature>
<accession>A0A3A3ZAH2</accession>
<name>A0A3A3ZAH2_9ACTN</name>
<proteinExistence type="inferred from homology"/>
<dbReference type="RefSeq" id="WP_119949012.1">
    <property type="nucleotide sequence ID" value="NZ_QZEZ01000001.1"/>
</dbReference>
<evidence type="ECO:0000256" key="4">
    <source>
        <dbReference type="SAM" id="MobiDB-lite"/>
    </source>
</evidence>
<dbReference type="NCBIfam" id="TIGR02772">
    <property type="entry name" value="Ku_bact"/>
    <property type="match status" value="1"/>
</dbReference>
<feature type="compositionally biased region" description="Basic residues" evidence="4">
    <location>
        <begin position="327"/>
        <end position="338"/>
    </location>
</feature>
<evidence type="ECO:0000256" key="3">
    <source>
        <dbReference type="HAMAP-Rule" id="MF_01875"/>
    </source>
</evidence>
<evidence type="ECO:0000259" key="5">
    <source>
        <dbReference type="SMART" id="SM00559"/>
    </source>
</evidence>
<feature type="compositionally biased region" description="Low complexity" evidence="4">
    <location>
        <begin position="261"/>
        <end position="274"/>
    </location>
</feature>
<dbReference type="OrthoDB" id="9795084at2"/>
<gene>
    <name evidence="3" type="primary">ku</name>
    <name evidence="6" type="ORF">D5H78_03905</name>
</gene>
<comment type="caution">
    <text evidence="6">The sequence shown here is derived from an EMBL/GenBank/DDBJ whole genome shotgun (WGS) entry which is preliminary data.</text>
</comment>
<dbReference type="FunFam" id="2.40.290.10:FF:000004">
    <property type="entry name" value="Non-homologous end joining protein Ku"/>
    <property type="match status" value="1"/>
</dbReference>
<organism evidence="6 7">
    <name type="scientific">Vallicoccus soli</name>
    <dbReference type="NCBI Taxonomy" id="2339232"/>
    <lineage>
        <taxon>Bacteria</taxon>
        <taxon>Bacillati</taxon>
        <taxon>Actinomycetota</taxon>
        <taxon>Actinomycetes</taxon>
        <taxon>Motilibacterales</taxon>
        <taxon>Vallicoccaceae</taxon>
        <taxon>Vallicoccus</taxon>
    </lineage>
</organism>
<keyword evidence="1 3" id="KW-0238">DNA-binding</keyword>
<dbReference type="Pfam" id="PF02735">
    <property type="entry name" value="Ku"/>
    <property type="match status" value="1"/>
</dbReference>
<keyword evidence="7" id="KW-1185">Reference proteome</keyword>
<keyword evidence="2 3" id="KW-0233">DNA recombination</keyword>
<keyword evidence="3" id="KW-0227">DNA damage</keyword>
<dbReference type="Gene3D" id="2.40.290.10">
    <property type="match status" value="1"/>
</dbReference>
<evidence type="ECO:0000313" key="6">
    <source>
        <dbReference type="EMBL" id="RJK98086.1"/>
    </source>
</evidence>
<protein>
    <recommendedName>
        <fullName evidence="3">Non-homologous end joining protein Ku</fullName>
    </recommendedName>
</protein>
<dbReference type="Proteomes" id="UP000265614">
    <property type="component" value="Unassembled WGS sequence"/>
</dbReference>
<comment type="similarity">
    <text evidence="3">Belongs to the prokaryotic Ku family.</text>
</comment>
<dbReference type="InterPro" id="IPR016194">
    <property type="entry name" value="SPOC-like_C_dom_sf"/>
</dbReference>
<evidence type="ECO:0000256" key="2">
    <source>
        <dbReference type="ARBA" id="ARBA00023172"/>
    </source>
</evidence>
<sequence>MQTIWKGSVSFGLVSIPVRLYSATEERDVSFRQVHREDGGRVRYKRVCELDGEEVQYRDIAKGYEMPDGEMVVLERQDFESLPLTSSRVIDVLQFVPREQLDPLMVAKSYYLSADGPGAKPYVLLRDALSRTDRVAVVKVALRNREQLAALSTRGDVMVLQTMLWPDEVRDAGGLAPDEDITVRDQEVAMAESYIETLTGDFDPSEFTDGYRKALEELIQSKATGAPVEAPEEAPAQDGNVVDLMAALRASVEAAKARRAGGAAPAQAAPAAEGADADADADADAEDEAPAPRKRAAARGSAVASKSPAKRAAATEASAEGATAKKATAKKATARKAPAKTTTAKSAAKKAAAQEPAAKRAPARKAQDTAAKAPAKRATRKSA</sequence>
<feature type="compositionally biased region" description="Low complexity" evidence="4">
    <location>
        <begin position="306"/>
        <end position="326"/>
    </location>
</feature>
<keyword evidence="3" id="KW-0234">DNA repair</keyword>
<dbReference type="InterPro" id="IPR009187">
    <property type="entry name" value="Prok_Ku"/>
</dbReference>
<dbReference type="GO" id="GO:0006310">
    <property type="term" value="P:DNA recombination"/>
    <property type="evidence" value="ECO:0007669"/>
    <property type="project" value="UniProtKB-KW"/>
</dbReference>
<evidence type="ECO:0000256" key="1">
    <source>
        <dbReference type="ARBA" id="ARBA00023125"/>
    </source>
</evidence>